<dbReference type="Pfam" id="PF00324">
    <property type="entry name" value="AA_permease"/>
    <property type="match status" value="1"/>
</dbReference>
<reference evidence="8 9" key="1">
    <citation type="submission" date="2024-02" db="EMBL/GenBank/DDBJ databases">
        <title>Bacteria isolated from the canopy kelp, Nereocystis luetkeana.</title>
        <authorList>
            <person name="Pfister C.A."/>
            <person name="Younker I.T."/>
            <person name="Light S.H."/>
        </authorList>
    </citation>
    <scope>NUCLEOTIDE SEQUENCE [LARGE SCALE GENOMIC DNA]</scope>
    <source>
        <strain evidence="8 9">TI.4.07</strain>
    </source>
</reference>
<dbReference type="InterPro" id="IPR004841">
    <property type="entry name" value="AA-permease/SLC12A_dom"/>
</dbReference>
<comment type="caution">
    <text evidence="8">The sequence shown here is derived from an EMBL/GenBank/DDBJ whole genome shotgun (WGS) entry which is preliminary data.</text>
</comment>
<proteinExistence type="predicted"/>
<dbReference type="EMBL" id="JBAKAR010000346">
    <property type="protein sequence ID" value="MEL0615131.1"/>
    <property type="molecule type" value="Genomic_DNA"/>
</dbReference>
<feature type="non-terminal residue" evidence="8">
    <location>
        <position position="1"/>
    </location>
</feature>
<keyword evidence="9" id="KW-1185">Reference proteome</keyword>
<accession>A0ABU9GAN5</accession>
<feature type="transmembrane region" description="Helical" evidence="6">
    <location>
        <begin position="47"/>
        <end position="69"/>
    </location>
</feature>
<feature type="transmembrane region" description="Helical" evidence="6">
    <location>
        <begin position="17"/>
        <end position="41"/>
    </location>
</feature>
<evidence type="ECO:0000256" key="4">
    <source>
        <dbReference type="ARBA" id="ARBA00022989"/>
    </source>
</evidence>
<dbReference type="Proteomes" id="UP001379949">
    <property type="component" value="Unassembled WGS sequence"/>
</dbReference>
<feature type="domain" description="Amino acid permease/ SLC12A" evidence="7">
    <location>
        <begin position="1"/>
        <end position="68"/>
    </location>
</feature>
<evidence type="ECO:0000256" key="1">
    <source>
        <dbReference type="ARBA" id="ARBA00004141"/>
    </source>
</evidence>
<dbReference type="PANTHER" id="PTHR43495:SF5">
    <property type="entry name" value="GAMMA-AMINOBUTYRIC ACID PERMEASE"/>
    <property type="match status" value="1"/>
</dbReference>
<dbReference type="Gene3D" id="1.20.1740.10">
    <property type="entry name" value="Amino acid/polyamine transporter I"/>
    <property type="match status" value="1"/>
</dbReference>
<evidence type="ECO:0000313" key="8">
    <source>
        <dbReference type="EMBL" id="MEL0615131.1"/>
    </source>
</evidence>
<sequence length="70" mass="7713">PDSGSISTYAARAIGPWAGFTIGWLYWCFWVLVIPVEAIAVANILQAWFQVIASWEFAIGILVVLTLCIL</sequence>
<keyword evidence="3 6" id="KW-0812">Transmembrane</keyword>
<evidence type="ECO:0000259" key="7">
    <source>
        <dbReference type="Pfam" id="PF00324"/>
    </source>
</evidence>
<gene>
    <name evidence="8" type="ORF">V6242_18550</name>
</gene>
<name>A0ABU9GAN5_9GAMM</name>
<evidence type="ECO:0000256" key="5">
    <source>
        <dbReference type="ARBA" id="ARBA00023136"/>
    </source>
</evidence>
<evidence type="ECO:0000256" key="6">
    <source>
        <dbReference type="SAM" id="Phobius"/>
    </source>
</evidence>
<organism evidence="8 9">
    <name type="scientific">Marinomonas arenicola</name>
    <dbReference type="NCBI Taxonomy" id="569601"/>
    <lineage>
        <taxon>Bacteria</taxon>
        <taxon>Pseudomonadati</taxon>
        <taxon>Pseudomonadota</taxon>
        <taxon>Gammaproteobacteria</taxon>
        <taxon>Oceanospirillales</taxon>
        <taxon>Oceanospirillaceae</taxon>
        <taxon>Marinomonas</taxon>
    </lineage>
</organism>
<dbReference type="PANTHER" id="PTHR43495">
    <property type="entry name" value="GABA PERMEASE"/>
    <property type="match status" value="1"/>
</dbReference>
<evidence type="ECO:0000256" key="3">
    <source>
        <dbReference type="ARBA" id="ARBA00022692"/>
    </source>
</evidence>
<keyword evidence="5 6" id="KW-0472">Membrane</keyword>
<keyword evidence="2" id="KW-0813">Transport</keyword>
<evidence type="ECO:0000256" key="2">
    <source>
        <dbReference type="ARBA" id="ARBA00022448"/>
    </source>
</evidence>
<protein>
    <submittedName>
        <fullName evidence="8">Amino acid permease</fullName>
    </submittedName>
</protein>
<feature type="non-terminal residue" evidence="8">
    <location>
        <position position="70"/>
    </location>
</feature>
<evidence type="ECO:0000313" key="9">
    <source>
        <dbReference type="Proteomes" id="UP001379949"/>
    </source>
</evidence>
<comment type="subcellular location">
    <subcellularLocation>
        <location evidence="1">Membrane</location>
        <topology evidence="1">Multi-pass membrane protein</topology>
    </subcellularLocation>
</comment>
<keyword evidence="4 6" id="KW-1133">Transmembrane helix</keyword>